<dbReference type="AlphaFoldDB" id="A0A0P4W9F0"/>
<feature type="disulfide bond" evidence="15">
    <location>
        <begin position="426"/>
        <end position="474"/>
    </location>
</feature>
<feature type="disulfide bond" evidence="15">
    <location>
        <begin position="636"/>
        <end position="650"/>
    </location>
</feature>
<evidence type="ECO:0000256" key="17">
    <source>
        <dbReference type="SAM" id="SignalP"/>
    </source>
</evidence>
<evidence type="ECO:0000259" key="18">
    <source>
        <dbReference type="PROSITE" id="PS50015"/>
    </source>
</evidence>
<dbReference type="GO" id="GO:0005764">
    <property type="term" value="C:lysosome"/>
    <property type="evidence" value="ECO:0007669"/>
    <property type="project" value="TreeGrafter"/>
</dbReference>
<feature type="domain" description="Saposin B-type" evidence="18">
    <location>
        <begin position="125"/>
        <end position="209"/>
    </location>
</feature>
<dbReference type="Pfam" id="PF00149">
    <property type="entry name" value="Metallophos"/>
    <property type="match status" value="1"/>
</dbReference>
<keyword evidence="4 14" id="KW-0479">Metal-binding</keyword>
<protein>
    <recommendedName>
        <fullName evidence="13">Sphingomyelin phosphodiesterase</fullName>
        <ecNumber evidence="13">3.1.4.12</ecNumber>
    </recommendedName>
</protein>
<dbReference type="GO" id="GO:0016798">
    <property type="term" value="F:hydrolase activity, acting on glycosyl bonds"/>
    <property type="evidence" value="ECO:0007669"/>
    <property type="project" value="UniProtKB-KW"/>
</dbReference>
<keyword evidence="16" id="KW-1133">Transmembrane helix</keyword>
<dbReference type="SUPFAM" id="SSF56300">
    <property type="entry name" value="Metallo-dependent phosphatases"/>
    <property type="match status" value="1"/>
</dbReference>
<evidence type="ECO:0000256" key="6">
    <source>
        <dbReference type="ARBA" id="ARBA00022801"/>
    </source>
</evidence>
<keyword evidence="9" id="KW-0325">Glycoprotein</keyword>
<keyword evidence="16" id="KW-0472">Membrane</keyword>
<dbReference type="PANTHER" id="PTHR10340">
    <property type="entry name" value="SPHINGOMYELIN PHOSPHODIESTERASE"/>
    <property type="match status" value="1"/>
</dbReference>
<dbReference type="FunFam" id="1.10.225.10:FF:000010">
    <property type="entry name" value="Sphingomyelin phosphodiesterase"/>
    <property type="match status" value="1"/>
</dbReference>
<feature type="disulfide bond" evidence="15">
    <location>
        <begin position="626"/>
        <end position="630"/>
    </location>
</feature>
<keyword evidence="16" id="KW-0812">Transmembrane</keyword>
<accession>A0A0P4W9F0</accession>
<feature type="disulfide bond" evidence="15">
    <location>
        <begin position="132"/>
        <end position="197"/>
    </location>
</feature>
<dbReference type="EC" id="3.1.4.12" evidence="13"/>
<evidence type="ECO:0000256" key="2">
    <source>
        <dbReference type="ARBA" id="ARBA00008234"/>
    </source>
</evidence>
<dbReference type="GO" id="GO:0006685">
    <property type="term" value="P:sphingomyelin catabolic process"/>
    <property type="evidence" value="ECO:0007669"/>
    <property type="project" value="UniProtKB-UniRule"/>
</dbReference>
<dbReference type="InterPro" id="IPR011001">
    <property type="entry name" value="Saposin-like"/>
</dbReference>
<feature type="disulfide bond" evidence="15">
    <location>
        <begin position="261"/>
        <end position="266"/>
    </location>
</feature>
<dbReference type="Gene3D" id="3.60.21.10">
    <property type="match status" value="1"/>
</dbReference>
<evidence type="ECO:0000256" key="4">
    <source>
        <dbReference type="ARBA" id="ARBA00022723"/>
    </source>
</evidence>
<dbReference type="InterPro" id="IPR045473">
    <property type="entry name" value="ASM_C"/>
</dbReference>
<keyword evidence="7 14" id="KW-0862">Zinc</keyword>
<evidence type="ECO:0000256" key="12">
    <source>
        <dbReference type="ARBA" id="ARBA00059094"/>
    </source>
</evidence>
<name>A0A0P4W9F0_SCYOL</name>
<feature type="binding site" evidence="14">
    <location>
        <position position="246"/>
    </location>
    <ligand>
        <name>Zn(2+)</name>
        <dbReference type="ChEBI" id="CHEBI:29105"/>
        <label>1</label>
    </ligand>
</feature>
<dbReference type="InterPro" id="IPR041805">
    <property type="entry name" value="ASMase/PPN1_MPP"/>
</dbReference>
<evidence type="ECO:0000313" key="19">
    <source>
        <dbReference type="EMBL" id="JAI63799.1"/>
    </source>
</evidence>
<dbReference type="GO" id="GO:0005615">
    <property type="term" value="C:extracellular space"/>
    <property type="evidence" value="ECO:0007669"/>
    <property type="project" value="TreeGrafter"/>
</dbReference>
<dbReference type="PIRSF" id="PIRSF000948">
    <property type="entry name" value="Sphingomy_PDE"/>
    <property type="match status" value="1"/>
</dbReference>
<dbReference type="FunFam" id="3.60.21.10:FF:000077">
    <property type="entry name" value="Sphingomyelin phosphodiesterase"/>
    <property type="match status" value="1"/>
</dbReference>
<reference evidence="19" key="1">
    <citation type="submission" date="2015-09" db="EMBL/GenBank/DDBJ databases">
        <title>Scylla olivacea transcriptome.</title>
        <authorList>
            <person name="Ikhwanuddin M."/>
        </authorList>
    </citation>
    <scope>NUCLEOTIDE SEQUENCE</scope>
</reference>
<feature type="binding site" evidence="14">
    <location>
        <position position="319"/>
    </location>
    <ligand>
        <name>Zn(2+)</name>
        <dbReference type="ChEBI" id="CHEBI:29105"/>
        <label>1</label>
    </ligand>
</feature>
<keyword evidence="5 17" id="KW-0732">Signal</keyword>
<comment type="cofactor">
    <cofactor evidence="14">
        <name>Zn(2+)</name>
        <dbReference type="ChEBI" id="CHEBI:29105"/>
    </cofactor>
    <text evidence="14">Binds 2 Zn(2+) ions per subunit.</text>
</comment>
<feature type="binding site" evidence="14">
    <location>
        <position position="319"/>
    </location>
    <ligand>
        <name>Zn(2+)</name>
        <dbReference type="ChEBI" id="CHEBI:29105"/>
        <label>2</label>
    </ligand>
</feature>
<comment type="function">
    <text evidence="12 13">Converts sphingomyelin to ceramide.</text>
</comment>
<dbReference type="CDD" id="cd00842">
    <property type="entry name" value="MPP_ASMase"/>
    <property type="match status" value="1"/>
</dbReference>
<evidence type="ECO:0000256" key="15">
    <source>
        <dbReference type="PIRSR" id="PIRSR000948-2"/>
    </source>
</evidence>
<keyword evidence="8 15" id="KW-1015">Disulfide bond</keyword>
<evidence type="ECO:0000256" key="16">
    <source>
        <dbReference type="SAM" id="Phobius"/>
    </source>
</evidence>
<dbReference type="InterPro" id="IPR029052">
    <property type="entry name" value="Metallo-depent_PP-like"/>
</dbReference>
<dbReference type="EMBL" id="GDRN01070861">
    <property type="protein sequence ID" value="JAI63799.1"/>
    <property type="molecule type" value="Transcribed_RNA"/>
</dbReference>
<dbReference type="SMART" id="SM00741">
    <property type="entry name" value="SapB"/>
    <property type="match status" value="1"/>
</dbReference>
<dbReference type="Pfam" id="PF19272">
    <property type="entry name" value="ASMase_C"/>
    <property type="match status" value="1"/>
</dbReference>
<keyword evidence="3" id="KW-0964">Secreted</keyword>
<evidence type="ECO:0000256" key="1">
    <source>
        <dbReference type="ARBA" id="ARBA00004613"/>
    </source>
</evidence>
<feature type="disulfide bond" evidence="15">
    <location>
        <begin position="267"/>
        <end position="290"/>
    </location>
</feature>
<dbReference type="Gene3D" id="1.10.225.10">
    <property type="entry name" value="Saposin-like"/>
    <property type="match status" value="1"/>
</dbReference>
<feature type="disulfide bond" evidence="15">
    <location>
        <begin position="129"/>
        <end position="205"/>
    </location>
</feature>
<feature type="disulfide bond" evidence="15">
    <location>
        <begin position="160"/>
        <end position="171"/>
    </location>
</feature>
<evidence type="ECO:0000256" key="9">
    <source>
        <dbReference type="ARBA" id="ARBA00023180"/>
    </source>
</evidence>
<feature type="signal peptide" evidence="17">
    <location>
        <begin position="1"/>
        <end position="31"/>
    </location>
</feature>
<feature type="binding site" evidence="14">
    <location>
        <position position="502"/>
    </location>
    <ligand>
        <name>Zn(2+)</name>
        <dbReference type="ChEBI" id="CHEBI:29105"/>
        <label>1</label>
    </ligand>
</feature>
<organism evidence="19">
    <name type="scientific">Scylla olivacea</name>
    <name type="common">Orange mud crab</name>
    <name type="synonym">Cancer olivacea</name>
    <dbReference type="NCBI Taxonomy" id="85551"/>
    <lineage>
        <taxon>Eukaryota</taxon>
        <taxon>Metazoa</taxon>
        <taxon>Ecdysozoa</taxon>
        <taxon>Arthropoda</taxon>
        <taxon>Crustacea</taxon>
        <taxon>Multicrustacea</taxon>
        <taxon>Malacostraca</taxon>
        <taxon>Eumalacostraca</taxon>
        <taxon>Eucarida</taxon>
        <taxon>Decapoda</taxon>
        <taxon>Pleocyemata</taxon>
        <taxon>Brachyura</taxon>
        <taxon>Eubrachyura</taxon>
        <taxon>Portunoidea</taxon>
        <taxon>Portunidae</taxon>
        <taxon>Portuninae</taxon>
        <taxon>Scylla</taxon>
    </lineage>
</organism>
<comment type="catalytic activity">
    <reaction evidence="11">
        <text>a sphingomyelin + H2O = phosphocholine + an N-acylsphing-4-enine + H(+)</text>
        <dbReference type="Rhea" id="RHEA:19253"/>
        <dbReference type="ChEBI" id="CHEBI:15377"/>
        <dbReference type="ChEBI" id="CHEBI:15378"/>
        <dbReference type="ChEBI" id="CHEBI:17636"/>
        <dbReference type="ChEBI" id="CHEBI:52639"/>
        <dbReference type="ChEBI" id="CHEBI:295975"/>
        <dbReference type="EC" id="3.1.4.12"/>
    </reaction>
    <physiologicalReaction direction="left-to-right" evidence="11">
        <dbReference type="Rhea" id="RHEA:19254"/>
    </physiologicalReaction>
</comment>
<evidence type="ECO:0000256" key="8">
    <source>
        <dbReference type="ARBA" id="ARBA00023157"/>
    </source>
</evidence>
<dbReference type="SUPFAM" id="SSF47862">
    <property type="entry name" value="Saposin"/>
    <property type="match status" value="1"/>
</dbReference>
<comment type="similarity">
    <text evidence="2 13">Belongs to the acid sphingomyelinase family.</text>
</comment>
<feature type="binding site" evidence="14">
    <location>
        <position position="500"/>
    </location>
    <ligand>
        <name>Zn(2+)</name>
        <dbReference type="ChEBI" id="CHEBI:29105"/>
        <label>2</label>
    </ligand>
</feature>
<dbReference type="InterPro" id="IPR008139">
    <property type="entry name" value="SaposinB_dom"/>
</dbReference>
<feature type="binding site" evidence="14">
    <location>
        <position position="359"/>
    </location>
    <ligand>
        <name>Zn(2+)</name>
        <dbReference type="ChEBI" id="CHEBI:29105"/>
        <label>2</label>
    </ligand>
</feature>
<dbReference type="InterPro" id="IPR011160">
    <property type="entry name" value="Sphingomy_PDE"/>
</dbReference>
<keyword evidence="10 13" id="KW-0326">Glycosidase</keyword>
<sequence length="698" mass="80661">MDLQRVAMARTSPDLNLLALLLCLLFPLHLGSPLTSKDWDFHENDISYDHATPTTQEEKERVEKFDISKLNYTAILLELEKGLNAMKKREGRFLEGPRLPRFFTDLGKFLDLEQVVNEIETSIMSTASCTACKVGVGMLQKFVQNGMIKEDIIKAASGFCISLRIETTRVCLGIVNLMADEVVYVVENLVMSPDEICGFVIGDICGIPYNPYHNWKVAFPPVQKPVQHPKSSSTGMPTLKVLHLSDTHYDPEYQEGSNADCDEPLCCRASSGPVKSPGDRAGYWGDYRKCDTPSRTIHSMLQHIAQAHPDIDYIIWTGDLPPHDIWNQTREGNLDVIRATINQMMVYFPKTPIFPALGNHESAPVNSFPPPFVMDNHGVGWLYEELAYQWQRWLPEASSPTIRKGAFYSVLVRPGFRIISLNMNYCNNKNWWLLLNSTDPAQELQWLIYELQNAEDKGEKVHILGHIPPGHSDCLKVWSHNYYTIVNRYEATITAQFFGHTHYDEFELFYDENDRHRVTNIAYIGPSVTSYYKLNPGYRIYYVEGEFPTSQKVVTDHETWVMNLEEANRFGHPRWYQLYSARRAYNMRNLLPEEWNRLVYKMALDDNLFRKYQRFYWKNSVAREDCDSECKKRMLCDLKSGRSNDRKYTCAKITEQVEIQERTDWTDWIYSGFSITSLAVVIPVAAVVIPNVLYFFFF</sequence>
<dbReference type="GO" id="GO:0016020">
    <property type="term" value="C:membrane"/>
    <property type="evidence" value="ECO:0007669"/>
    <property type="project" value="GOC"/>
</dbReference>
<dbReference type="InterPro" id="IPR004843">
    <property type="entry name" value="Calcineurin-like_PHP"/>
</dbReference>
<comment type="subcellular location">
    <subcellularLocation>
        <location evidence="1">Secreted</location>
    </subcellularLocation>
</comment>
<evidence type="ECO:0000256" key="5">
    <source>
        <dbReference type="ARBA" id="ARBA00022729"/>
    </source>
</evidence>
<evidence type="ECO:0000256" key="13">
    <source>
        <dbReference type="PIRNR" id="PIRNR000948"/>
    </source>
</evidence>
<proteinExistence type="inferred from homology"/>
<feature type="binding site" evidence="14">
    <location>
        <position position="466"/>
    </location>
    <ligand>
        <name>Zn(2+)</name>
        <dbReference type="ChEBI" id="CHEBI:29105"/>
        <label>2</label>
    </ligand>
</feature>
<evidence type="ECO:0000256" key="14">
    <source>
        <dbReference type="PIRSR" id="PIRSR000948-1"/>
    </source>
</evidence>
<dbReference type="PANTHER" id="PTHR10340:SF34">
    <property type="entry name" value="SPHINGOMYELIN PHOSPHODIESTERASE"/>
    <property type="match status" value="1"/>
</dbReference>
<dbReference type="GO" id="GO:0061750">
    <property type="term" value="F:acid sphingomyelin phosphodiesterase activity"/>
    <property type="evidence" value="ECO:0007669"/>
    <property type="project" value="TreeGrafter"/>
</dbReference>
<evidence type="ECO:0000256" key="3">
    <source>
        <dbReference type="ARBA" id="ARBA00022525"/>
    </source>
</evidence>
<dbReference type="GO" id="GO:0046872">
    <property type="term" value="F:metal ion binding"/>
    <property type="evidence" value="ECO:0007669"/>
    <property type="project" value="UniProtKB-KW"/>
</dbReference>
<dbReference type="GO" id="GO:0046513">
    <property type="term" value="P:ceramide biosynthetic process"/>
    <property type="evidence" value="ECO:0007669"/>
    <property type="project" value="TreeGrafter"/>
</dbReference>
<evidence type="ECO:0000256" key="10">
    <source>
        <dbReference type="ARBA" id="ARBA00023295"/>
    </source>
</evidence>
<feature type="chain" id="PRO_5006070335" description="Sphingomyelin phosphodiesterase" evidence="17">
    <location>
        <begin position="32"/>
        <end position="698"/>
    </location>
</feature>
<feature type="transmembrane region" description="Helical" evidence="16">
    <location>
        <begin position="668"/>
        <end position="697"/>
    </location>
</feature>
<dbReference type="PROSITE" id="PS50015">
    <property type="entry name" value="SAP_B"/>
    <property type="match status" value="1"/>
</dbReference>
<feature type="binding site" evidence="14">
    <location>
        <position position="248"/>
    </location>
    <ligand>
        <name>Zn(2+)</name>
        <dbReference type="ChEBI" id="CHEBI:29105"/>
        <label>1</label>
    </ligand>
</feature>
<keyword evidence="6 13" id="KW-0378">Hydrolase</keyword>
<evidence type="ECO:0000256" key="11">
    <source>
        <dbReference type="ARBA" id="ARBA00047268"/>
    </source>
</evidence>
<evidence type="ECO:0000256" key="7">
    <source>
        <dbReference type="ARBA" id="ARBA00022833"/>
    </source>
</evidence>